<comment type="caution">
    <text evidence="2">The sequence shown here is derived from an EMBL/GenBank/DDBJ whole genome shotgun (WGS) entry which is preliminary data.</text>
</comment>
<dbReference type="Proteomes" id="UP000649753">
    <property type="component" value="Unassembled WGS sequence"/>
</dbReference>
<name>A0A927M6Y0_9ACTN</name>
<evidence type="ECO:0000256" key="1">
    <source>
        <dbReference type="SAM" id="MobiDB-lite"/>
    </source>
</evidence>
<reference evidence="2" key="1">
    <citation type="submission" date="2020-10" db="EMBL/GenBank/DDBJ databases">
        <title>Sequencing the genomes of 1000 actinobacteria strains.</title>
        <authorList>
            <person name="Klenk H.-P."/>
        </authorList>
    </citation>
    <scope>NUCLEOTIDE SEQUENCE</scope>
    <source>
        <strain evidence="2">DSM 46832</strain>
    </source>
</reference>
<proteinExistence type="predicted"/>
<gene>
    <name evidence="2" type="ORF">H4W31_003638</name>
</gene>
<accession>A0A927M6Y0</accession>
<feature type="region of interest" description="Disordered" evidence="1">
    <location>
        <begin position="1"/>
        <end position="29"/>
    </location>
</feature>
<dbReference type="EMBL" id="JADBEB010000001">
    <property type="protein sequence ID" value="MBE1488000.1"/>
    <property type="molecule type" value="Genomic_DNA"/>
</dbReference>
<dbReference type="AlphaFoldDB" id="A0A927M6Y0"/>
<organism evidence="2 3">
    <name type="scientific">Plantactinospora soyae</name>
    <dbReference type="NCBI Taxonomy" id="1544732"/>
    <lineage>
        <taxon>Bacteria</taxon>
        <taxon>Bacillati</taxon>
        <taxon>Actinomycetota</taxon>
        <taxon>Actinomycetes</taxon>
        <taxon>Micromonosporales</taxon>
        <taxon>Micromonosporaceae</taxon>
        <taxon>Plantactinospora</taxon>
    </lineage>
</organism>
<evidence type="ECO:0000313" key="2">
    <source>
        <dbReference type="EMBL" id="MBE1488000.1"/>
    </source>
</evidence>
<sequence>MNTLDSRAETGTGANNKAADVNERGEVAA</sequence>
<protein>
    <submittedName>
        <fullName evidence="2">Uncharacterized protein</fullName>
    </submittedName>
</protein>
<feature type="compositionally biased region" description="Basic and acidic residues" evidence="1">
    <location>
        <begin position="20"/>
        <end position="29"/>
    </location>
</feature>
<keyword evidence="3" id="KW-1185">Reference proteome</keyword>
<evidence type="ECO:0000313" key="3">
    <source>
        <dbReference type="Proteomes" id="UP000649753"/>
    </source>
</evidence>